<protein>
    <submittedName>
        <fullName evidence="2">Uncharacterized protein</fullName>
    </submittedName>
</protein>
<comment type="caution">
    <text evidence="2">The sequence shown here is derived from an EMBL/GenBank/DDBJ whole genome shotgun (WGS) entry which is preliminary data.</text>
</comment>
<organism evidence="2 3">
    <name type="scientific">Araneus ventricosus</name>
    <name type="common">Orbweaver spider</name>
    <name type="synonym">Epeira ventricosa</name>
    <dbReference type="NCBI Taxonomy" id="182803"/>
    <lineage>
        <taxon>Eukaryota</taxon>
        <taxon>Metazoa</taxon>
        <taxon>Ecdysozoa</taxon>
        <taxon>Arthropoda</taxon>
        <taxon>Chelicerata</taxon>
        <taxon>Arachnida</taxon>
        <taxon>Araneae</taxon>
        <taxon>Araneomorphae</taxon>
        <taxon>Entelegynae</taxon>
        <taxon>Araneoidea</taxon>
        <taxon>Araneidae</taxon>
        <taxon>Araneus</taxon>
    </lineage>
</organism>
<feature type="compositionally biased region" description="Basic and acidic residues" evidence="1">
    <location>
        <begin position="53"/>
        <end position="63"/>
    </location>
</feature>
<evidence type="ECO:0000313" key="2">
    <source>
        <dbReference type="EMBL" id="GBM66759.1"/>
    </source>
</evidence>
<sequence>MDTGQESTSQAGDKKSMDILKAELPDDTADSDSSQDSETDTVSESNLLAALQSKDKRAEDDASVDERAVVEFLEAFL</sequence>
<feature type="compositionally biased region" description="Polar residues" evidence="1">
    <location>
        <begin position="1"/>
        <end position="11"/>
    </location>
</feature>
<name>A0A4Y2HNT3_ARAVE</name>
<gene>
    <name evidence="2" type="ORF">AVEN_210413_1</name>
</gene>
<dbReference type="AlphaFoldDB" id="A0A4Y2HNT3"/>
<dbReference type="EMBL" id="BGPR01182432">
    <property type="protein sequence ID" value="GBM66759.1"/>
    <property type="molecule type" value="Genomic_DNA"/>
</dbReference>
<feature type="compositionally biased region" description="Acidic residues" evidence="1">
    <location>
        <begin position="25"/>
        <end position="41"/>
    </location>
</feature>
<accession>A0A4Y2HNT3</accession>
<evidence type="ECO:0000313" key="3">
    <source>
        <dbReference type="Proteomes" id="UP000499080"/>
    </source>
</evidence>
<feature type="compositionally biased region" description="Basic and acidic residues" evidence="1">
    <location>
        <begin position="12"/>
        <end position="24"/>
    </location>
</feature>
<proteinExistence type="predicted"/>
<evidence type="ECO:0000256" key="1">
    <source>
        <dbReference type="SAM" id="MobiDB-lite"/>
    </source>
</evidence>
<dbReference type="Proteomes" id="UP000499080">
    <property type="component" value="Unassembled WGS sequence"/>
</dbReference>
<feature type="non-terminal residue" evidence="2">
    <location>
        <position position="77"/>
    </location>
</feature>
<reference evidence="2 3" key="1">
    <citation type="journal article" date="2019" name="Sci. Rep.">
        <title>Orb-weaving spider Araneus ventricosus genome elucidates the spidroin gene catalogue.</title>
        <authorList>
            <person name="Kono N."/>
            <person name="Nakamura H."/>
            <person name="Ohtoshi R."/>
            <person name="Moran D.A.P."/>
            <person name="Shinohara A."/>
            <person name="Yoshida Y."/>
            <person name="Fujiwara M."/>
            <person name="Mori M."/>
            <person name="Tomita M."/>
            <person name="Arakawa K."/>
        </authorList>
    </citation>
    <scope>NUCLEOTIDE SEQUENCE [LARGE SCALE GENOMIC DNA]</scope>
</reference>
<feature type="region of interest" description="Disordered" evidence="1">
    <location>
        <begin position="1"/>
        <end position="63"/>
    </location>
</feature>
<keyword evidence="3" id="KW-1185">Reference proteome</keyword>